<organism evidence="2 4">
    <name type="scientific">Puccinia coronata f. sp. avenae</name>
    <dbReference type="NCBI Taxonomy" id="200324"/>
    <lineage>
        <taxon>Eukaryota</taxon>
        <taxon>Fungi</taxon>
        <taxon>Dikarya</taxon>
        <taxon>Basidiomycota</taxon>
        <taxon>Pucciniomycotina</taxon>
        <taxon>Pucciniomycetes</taxon>
        <taxon>Pucciniales</taxon>
        <taxon>Pucciniaceae</taxon>
        <taxon>Puccinia</taxon>
    </lineage>
</organism>
<dbReference type="Gene3D" id="1.10.340.70">
    <property type="match status" value="1"/>
</dbReference>
<dbReference type="EMBL" id="PGCI01000153">
    <property type="protein sequence ID" value="PLW36857.1"/>
    <property type="molecule type" value="Genomic_DNA"/>
</dbReference>
<evidence type="ECO:0000313" key="2">
    <source>
        <dbReference type="EMBL" id="PLW26596.1"/>
    </source>
</evidence>
<dbReference type="AlphaFoldDB" id="A0A2N5TM56"/>
<dbReference type="OrthoDB" id="3095879at2759"/>
<dbReference type="Proteomes" id="UP000235392">
    <property type="component" value="Unassembled WGS sequence"/>
</dbReference>
<evidence type="ECO:0000313" key="3">
    <source>
        <dbReference type="EMBL" id="PLW36857.1"/>
    </source>
</evidence>
<dbReference type="EMBL" id="PGCJ01000533">
    <property type="protein sequence ID" value="PLW26596.1"/>
    <property type="molecule type" value="Genomic_DNA"/>
</dbReference>
<reference evidence="4 5" key="1">
    <citation type="submission" date="2017-11" db="EMBL/GenBank/DDBJ databases">
        <title>De novo assembly and phasing of dikaryotic genomes from two isolates of Puccinia coronata f. sp. avenae, the causal agent of oat crown rust.</title>
        <authorList>
            <person name="Miller M.E."/>
            <person name="Zhang Y."/>
            <person name="Omidvar V."/>
            <person name="Sperschneider J."/>
            <person name="Schwessinger B."/>
            <person name="Raley C."/>
            <person name="Palmer J.M."/>
            <person name="Garnica D."/>
            <person name="Upadhyaya N."/>
            <person name="Rathjen J."/>
            <person name="Taylor J.M."/>
            <person name="Park R.F."/>
            <person name="Dodds P.N."/>
            <person name="Hirsch C.D."/>
            <person name="Kianian S.F."/>
            <person name="Figueroa M."/>
        </authorList>
    </citation>
    <scope>NUCLEOTIDE SEQUENCE [LARGE SCALE GENOMIC DNA]</scope>
    <source>
        <strain evidence="2">12NC29</strain>
        <strain evidence="3">12SD80</strain>
    </source>
</reference>
<sequence length="148" mass="16610">MSRKTLSVLMVPTKDRFCVTGASLDEANWSIDIGEVAVPYPLSPPLSPADDDPVRDAFFCPPSPQLCKLLKEAYNKEPPAGTDINGLEFWDGLWWIWDRVFVPSGLRSRVLKDSHEKPTSRHPGCLKTLDLLTCTMNWPGVCKDMISY</sequence>
<feature type="domain" description="Integrase zinc-binding" evidence="1">
    <location>
        <begin position="102"/>
        <end position="148"/>
    </location>
</feature>
<name>A0A2N5TM56_9BASI</name>
<gene>
    <name evidence="2" type="ORF">PCANC_27100</name>
    <name evidence="3" type="ORF">PCASD_15270</name>
</gene>
<evidence type="ECO:0000313" key="5">
    <source>
        <dbReference type="Proteomes" id="UP000235392"/>
    </source>
</evidence>
<dbReference type="InterPro" id="IPR041588">
    <property type="entry name" value="Integrase_H2C2"/>
</dbReference>
<keyword evidence="4" id="KW-1185">Reference proteome</keyword>
<evidence type="ECO:0000313" key="4">
    <source>
        <dbReference type="Proteomes" id="UP000235388"/>
    </source>
</evidence>
<protein>
    <recommendedName>
        <fullName evidence="1">Integrase zinc-binding domain-containing protein</fullName>
    </recommendedName>
</protein>
<accession>A0A2N5TM56</accession>
<comment type="caution">
    <text evidence="2">The sequence shown here is derived from an EMBL/GenBank/DDBJ whole genome shotgun (WGS) entry which is preliminary data.</text>
</comment>
<proteinExistence type="predicted"/>
<dbReference type="Proteomes" id="UP000235388">
    <property type="component" value="Unassembled WGS sequence"/>
</dbReference>
<evidence type="ECO:0000259" key="1">
    <source>
        <dbReference type="Pfam" id="PF17921"/>
    </source>
</evidence>
<dbReference type="Pfam" id="PF17921">
    <property type="entry name" value="Integrase_H2C2"/>
    <property type="match status" value="1"/>
</dbReference>